<evidence type="ECO:0000313" key="8">
    <source>
        <dbReference type="EMBL" id="PAD23141.1"/>
    </source>
</evidence>
<keyword evidence="2 7" id="KW-0929">Antimicrobial</keyword>
<dbReference type="NCBIfam" id="NF040664">
    <property type="entry name" value="HEC_x9_TCC_lant"/>
    <property type="match status" value="1"/>
</dbReference>
<evidence type="ECO:0000313" key="9">
    <source>
        <dbReference type="Proteomes" id="UP000216013"/>
    </source>
</evidence>
<gene>
    <name evidence="8" type="ORF">CHH64_00560</name>
</gene>
<keyword evidence="6 7" id="KW-0078">Bacteriocin</keyword>
<keyword evidence="5 7" id="KW-0044">Antibiotic</keyword>
<dbReference type="GO" id="GO:0005576">
    <property type="term" value="C:extracellular region"/>
    <property type="evidence" value="ECO:0007669"/>
    <property type="project" value="InterPro"/>
</dbReference>
<dbReference type="Proteomes" id="UP000216013">
    <property type="component" value="Unassembled WGS sequence"/>
</dbReference>
<evidence type="ECO:0000256" key="5">
    <source>
        <dbReference type="ARBA" id="ARBA00023022"/>
    </source>
</evidence>
<dbReference type="InterPro" id="IPR007682">
    <property type="entry name" value="Lantibiotic_typ-A_Lactobact"/>
</dbReference>
<dbReference type="AlphaFoldDB" id="A0A268AGA1"/>
<name>A0A268AGA1_9BACI</name>
<keyword evidence="3" id="KW-0883">Thioether bond</keyword>
<comment type="caution">
    <text evidence="8">The sequence shown here is derived from an EMBL/GenBank/DDBJ whole genome shotgun (WGS) entry which is preliminary data.</text>
</comment>
<dbReference type="EMBL" id="NPBV01000001">
    <property type="protein sequence ID" value="PAD23141.1"/>
    <property type="molecule type" value="Genomic_DNA"/>
</dbReference>
<dbReference type="RefSeq" id="WP_095260234.1">
    <property type="nucleotide sequence ID" value="NZ_NPBV01000001.1"/>
</dbReference>
<evidence type="ECO:0000256" key="4">
    <source>
        <dbReference type="ARBA" id="ARBA00022789"/>
    </source>
</evidence>
<proteinExistence type="inferred from homology"/>
<dbReference type="GO" id="GO:0042742">
    <property type="term" value="P:defense response to bacterium"/>
    <property type="evidence" value="ECO:0007669"/>
    <property type="project" value="UniProtKB-UniRule"/>
</dbReference>
<evidence type="ECO:0000256" key="6">
    <source>
        <dbReference type="ARBA" id="ARBA00023048"/>
    </source>
</evidence>
<evidence type="ECO:0000256" key="3">
    <source>
        <dbReference type="ARBA" id="ARBA00022784"/>
    </source>
</evidence>
<comment type="function">
    <text evidence="7">Lanthionine-containing peptide antibiotic (lantibiotic) active on Gram-positive bacteria. The bactericidal activity of lantibiotics is based on depolarization of energized bacterial cytoplasmic membranes, initiated by the formation of aqueous transmembrane pores.</text>
</comment>
<reference evidence="8 9" key="1">
    <citation type="submission" date="2017-07" db="EMBL/GenBank/DDBJ databases">
        <title>Isolation and whole genome analysis of endospore-forming bacteria from heroin.</title>
        <authorList>
            <person name="Kalinowski J."/>
            <person name="Ahrens B."/>
            <person name="Al-Dilaimi A."/>
            <person name="Winkler A."/>
            <person name="Wibberg D."/>
            <person name="Schleenbecker U."/>
            <person name="Ruckert C."/>
            <person name="Wolfel R."/>
            <person name="Grass G."/>
        </authorList>
    </citation>
    <scope>NUCLEOTIDE SEQUENCE [LARGE SCALE GENOMIC DNA]</scope>
    <source>
        <strain evidence="8 9">7528</strain>
    </source>
</reference>
<sequence>MKFELEALKSINEISEEELSEVVGADGVISTISHECYMNTWQFIFTCC</sequence>
<evidence type="ECO:0000256" key="2">
    <source>
        <dbReference type="ARBA" id="ARBA00022529"/>
    </source>
</evidence>
<comment type="PTM">
    <text evidence="7">Maturation of lantibiotics involves the enzymatic conversion of Thr, and Ser into dehydrated AA and the formation of thioether bonds with cysteine. This is followed by membrane translocation and cleavage of the modified precursor.</text>
</comment>
<comment type="similarity">
    <text evidence="1 7">Belongs to the type A lantibiotic family.</text>
</comment>
<dbReference type="GO" id="GO:0031640">
    <property type="term" value="P:killing of cells of another organism"/>
    <property type="evidence" value="ECO:0007669"/>
    <property type="project" value="UniProtKB-UniRule"/>
</dbReference>
<evidence type="ECO:0000256" key="1">
    <source>
        <dbReference type="ARBA" id="ARBA00009379"/>
    </source>
</evidence>
<dbReference type="GO" id="GO:0005102">
    <property type="term" value="F:signaling receptor binding"/>
    <property type="evidence" value="ECO:0007669"/>
    <property type="project" value="UniProtKB-KW"/>
</dbReference>
<dbReference type="Pfam" id="PF04604">
    <property type="entry name" value="L_biotic_typeA"/>
    <property type="match status" value="1"/>
</dbReference>
<keyword evidence="4 7" id="KW-0425">Lantibiotic</keyword>
<accession>A0A268AGA1</accession>
<evidence type="ECO:0000256" key="7">
    <source>
        <dbReference type="RuleBase" id="RU362078"/>
    </source>
</evidence>
<protein>
    <recommendedName>
        <fullName evidence="7">Lantibiotic</fullName>
    </recommendedName>
</protein>
<organism evidence="8 9">
    <name type="scientific">Terribacillus saccharophilus</name>
    <dbReference type="NCBI Taxonomy" id="361277"/>
    <lineage>
        <taxon>Bacteria</taxon>
        <taxon>Bacillati</taxon>
        <taxon>Bacillota</taxon>
        <taxon>Bacilli</taxon>
        <taxon>Bacillales</taxon>
        <taxon>Bacillaceae</taxon>
        <taxon>Terribacillus</taxon>
    </lineage>
</organism>